<comment type="caution">
    <text evidence="3">The sequence shown here is derived from an EMBL/GenBank/DDBJ whole genome shotgun (WGS) entry which is preliminary data.</text>
</comment>
<proteinExistence type="predicted"/>
<dbReference type="SUPFAM" id="SSF47413">
    <property type="entry name" value="lambda repressor-like DNA-binding domains"/>
    <property type="match status" value="1"/>
</dbReference>
<accession>A0A064CET5</accession>
<sequence>MLPIMSWDQLAAAVRARRTELGLTQVDVATAGRVSVDMIRNIEHRRRTPKRVNPRTARAIEDALEWEPGSIEDTLAGGDPTPIIEKSPRAKKPARDTTVGDHPAPETRTDTDDPLPPAPTPAEAARLDTGDRFALARQILALRSALSEHQRAISPDAREALMTEMANSAREAEEAIARIMPWLGDDERGEAIGLLVKLREPLA</sequence>
<dbReference type="STRING" id="1440774.Y900_028685"/>
<evidence type="ECO:0000256" key="1">
    <source>
        <dbReference type="SAM" id="MobiDB-lite"/>
    </source>
</evidence>
<dbReference type="eggNOG" id="ENOG5031PVM">
    <property type="taxonomic scope" value="Bacteria"/>
</dbReference>
<dbReference type="CDD" id="cd00093">
    <property type="entry name" value="HTH_XRE"/>
    <property type="match status" value="1"/>
</dbReference>
<dbReference type="Gene3D" id="1.10.260.40">
    <property type="entry name" value="lambda repressor-like DNA-binding domains"/>
    <property type="match status" value="1"/>
</dbReference>
<dbReference type="InterPro" id="IPR010982">
    <property type="entry name" value="Lambda_DNA-bd_dom_sf"/>
</dbReference>
<feature type="region of interest" description="Disordered" evidence="1">
    <location>
        <begin position="70"/>
        <end position="124"/>
    </location>
</feature>
<dbReference type="GO" id="GO:0003677">
    <property type="term" value="F:DNA binding"/>
    <property type="evidence" value="ECO:0007669"/>
    <property type="project" value="UniProtKB-KW"/>
</dbReference>
<feature type="domain" description="HTH cro/C1-type" evidence="2">
    <location>
        <begin position="14"/>
        <end position="71"/>
    </location>
</feature>
<name>A0A064CET5_9MYCO</name>
<reference evidence="3" key="1">
    <citation type="submission" date="2014-05" db="EMBL/GenBank/DDBJ databases">
        <title>Genome sequence of Mycobacterium aromaticivorans strain JS19b1T (= DSM 45407T).</title>
        <authorList>
            <person name="Kwak Y."/>
            <person name="Park G.-S."/>
            <person name="Li Q.X."/>
            <person name="Lee S.-E."/>
            <person name="Shin J.-H."/>
        </authorList>
    </citation>
    <scope>NUCLEOTIDE SEQUENCE [LARGE SCALE GENOMIC DNA]</scope>
    <source>
        <strain evidence="3">JS19b1</strain>
    </source>
</reference>
<organism evidence="3 4">
    <name type="scientific">Mycolicibacterium aromaticivorans JS19b1 = JCM 16368</name>
    <dbReference type="NCBI Taxonomy" id="1440774"/>
    <lineage>
        <taxon>Bacteria</taxon>
        <taxon>Bacillati</taxon>
        <taxon>Actinomycetota</taxon>
        <taxon>Actinomycetes</taxon>
        <taxon>Mycobacteriales</taxon>
        <taxon>Mycobacteriaceae</taxon>
        <taxon>Mycolicibacterium</taxon>
    </lineage>
</organism>
<evidence type="ECO:0000259" key="2">
    <source>
        <dbReference type="PROSITE" id="PS50943"/>
    </source>
</evidence>
<keyword evidence="3" id="KW-0238">DNA-binding</keyword>
<dbReference type="EMBL" id="JALN02000002">
    <property type="protein sequence ID" value="KDE97238.1"/>
    <property type="molecule type" value="Genomic_DNA"/>
</dbReference>
<gene>
    <name evidence="3" type="ORF">Y900_028685</name>
</gene>
<protein>
    <submittedName>
        <fullName evidence="3">DNA-binding protein</fullName>
    </submittedName>
</protein>
<keyword evidence="4" id="KW-1185">Reference proteome</keyword>
<dbReference type="RefSeq" id="WP_036348584.1">
    <property type="nucleotide sequence ID" value="NZ_JALN02000002.1"/>
</dbReference>
<dbReference type="Proteomes" id="UP000022835">
    <property type="component" value="Unassembled WGS sequence"/>
</dbReference>
<dbReference type="PROSITE" id="PS50943">
    <property type="entry name" value="HTH_CROC1"/>
    <property type="match status" value="1"/>
</dbReference>
<dbReference type="AlphaFoldDB" id="A0A064CET5"/>
<dbReference type="OrthoDB" id="4571956at2"/>
<evidence type="ECO:0000313" key="3">
    <source>
        <dbReference type="EMBL" id="KDE97238.1"/>
    </source>
</evidence>
<dbReference type="InterPro" id="IPR001387">
    <property type="entry name" value="Cro/C1-type_HTH"/>
</dbReference>
<evidence type="ECO:0000313" key="4">
    <source>
        <dbReference type="Proteomes" id="UP000022835"/>
    </source>
</evidence>
<dbReference type="Pfam" id="PF01381">
    <property type="entry name" value="HTH_3"/>
    <property type="match status" value="1"/>
</dbReference>
<feature type="compositionally biased region" description="Basic and acidic residues" evidence="1">
    <location>
        <begin position="93"/>
        <end position="111"/>
    </location>
</feature>
<dbReference type="SMART" id="SM00530">
    <property type="entry name" value="HTH_XRE"/>
    <property type="match status" value="1"/>
</dbReference>